<dbReference type="CDD" id="cd07023">
    <property type="entry name" value="S49_Sppa_N_C"/>
    <property type="match status" value="1"/>
</dbReference>
<evidence type="ECO:0000256" key="2">
    <source>
        <dbReference type="ARBA" id="ARBA00022670"/>
    </source>
</evidence>
<dbReference type="Pfam" id="PF01343">
    <property type="entry name" value="Peptidase_S49"/>
    <property type="match status" value="1"/>
</dbReference>
<keyword evidence="8" id="KW-1185">Reference proteome</keyword>
<dbReference type="InterPro" id="IPR047272">
    <property type="entry name" value="S49_SppA_C"/>
</dbReference>
<dbReference type="GO" id="GO:0004176">
    <property type="term" value="F:ATP-dependent peptidase activity"/>
    <property type="evidence" value="ECO:0007669"/>
    <property type="project" value="InterPro"/>
</dbReference>
<dbReference type="InterPro" id="IPR001907">
    <property type="entry name" value="ClpP"/>
</dbReference>
<evidence type="ECO:0000259" key="6">
    <source>
        <dbReference type="Pfam" id="PF01343"/>
    </source>
</evidence>
<dbReference type="SUPFAM" id="SSF52096">
    <property type="entry name" value="ClpP/crotonase"/>
    <property type="match status" value="1"/>
</dbReference>
<evidence type="ECO:0000256" key="5">
    <source>
        <dbReference type="SAM" id="Phobius"/>
    </source>
</evidence>
<dbReference type="AlphaFoldDB" id="A0A4R1F362"/>
<accession>A0A4R1F362</accession>
<keyword evidence="5" id="KW-0812">Transmembrane</keyword>
<feature type="transmembrane region" description="Helical" evidence="5">
    <location>
        <begin position="32"/>
        <end position="54"/>
    </location>
</feature>
<feature type="domain" description="Peptidase S49" evidence="6">
    <location>
        <begin position="132"/>
        <end position="267"/>
    </location>
</feature>
<dbReference type="InterPro" id="IPR002142">
    <property type="entry name" value="Peptidase_S49"/>
</dbReference>
<dbReference type="GO" id="GO:0004252">
    <property type="term" value="F:serine-type endopeptidase activity"/>
    <property type="evidence" value="ECO:0007669"/>
    <property type="project" value="InterPro"/>
</dbReference>
<gene>
    <name evidence="7" type="ORF">EV695_2793</name>
</gene>
<dbReference type="OrthoDB" id="9764363at2"/>
<evidence type="ECO:0000256" key="4">
    <source>
        <dbReference type="ARBA" id="ARBA00022825"/>
    </source>
</evidence>
<evidence type="ECO:0000313" key="8">
    <source>
        <dbReference type="Proteomes" id="UP000294887"/>
    </source>
</evidence>
<organism evidence="7 8">
    <name type="scientific">Cocleimonas flava</name>
    <dbReference type="NCBI Taxonomy" id="634765"/>
    <lineage>
        <taxon>Bacteria</taxon>
        <taxon>Pseudomonadati</taxon>
        <taxon>Pseudomonadota</taxon>
        <taxon>Gammaproteobacteria</taxon>
        <taxon>Thiotrichales</taxon>
        <taxon>Thiotrichaceae</taxon>
        <taxon>Cocleimonas</taxon>
    </lineage>
</organism>
<dbReference type="Gene3D" id="3.90.226.10">
    <property type="entry name" value="2-enoyl-CoA Hydratase, Chain A, domain 1"/>
    <property type="match status" value="1"/>
</dbReference>
<protein>
    <submittedName>
        <fullName evidence="7">Protease-4</fullName>
    </submittedName>
</protein>
<dbReference type="PANTHER" id="PTHR42987">
    <property type="entry name" value="PEPTIDASE S49"/>
    <property type="match status" value="1"/>
</dbReference>
<comment type="caution">
    <text evidence="7">The sequence shown here is derived from an EMBL/GenBank/DDBJ whole genome shotgun (WGS) entry which is preliminary data.</text>
</comment>
<dbReference type="PANTHER" id="PTHR42987:SF8">
    <property type="entry name" value="PROTEINASE"/>
    <property type="match status" value="1"/>
</dbReference>
<keyword evidence="2 7" id="KW-0645">Protease</keyword>
<evidence type="ECO:0000256" key="3">
    <source>
        <dbReference type="ARBA" id="ARBA00022801"/>
    </source>
</evidence>
<dbReference type="GO" id="GO:0006508">
    <property type="term" value="P:proteolysis"/>
    <property type="evidence" value="ECO:0007669"/>
    <property type="project" value="UniProtKB-KW"/>
</dbReference>
<dbReference type="EMBL" id="SMFQ01000004">
    <property type="protein sequence ID" value="TCJ84831.1"/>
    <property type="molecule type" value="Genomic_DNA"/>
</dbReference>
<dbReference type="Proteomes" id="UP000294887">
    <property type="component" value="Unassembled WGS sequence"/>
</dbReference>
<proteinExistence type="inferred from homology"/>
<reference evidence="7 8" key="1">
    <citation type="submission" date="2019-03" db="EMBL/GenBank/DDBJ databases">
        <title>Genomic Encyclopedia of Type Strains, Phase IV (KMG-IV): sequencing the most valuable type-strain genomes for metagenomic binning, comparative biology and taxonomic classification.</title>
        <authorList>
            <person name="Goeker M."/>
        </authorList>
    </citation>
    <scope>NUCLEOTIDE SEQUENCE [LARGE SCALE GENOMIC DNA]</scope>
    <source>
        <strain evidence="7 8">DSM 24830</strain>
    </source>
</reference>
<dbReference type="RefSeq" id="WP_131906564.1">
    <property type="nucleotide sequence ID" value="NZ_BAAAFU010000006.1"/>
</dbReference>
<dbReference type="InterPro" id="IPR029045">
    <property type="entry name" value="ClpP/crotonase-like_dom_sf"/>
</dbReference>
<name>A0A4R1F362_9GAMM</name>
<comment type="similarity">
    <text evidence="1">Belongs to the peptidase S49 family.</text>
</comment>
<evidence type="ECO:0000313" key="7">
    <source>
        <dbReference type="EMBL" id="TCJ84831.1"/>
    </source>
</evidence>
<evidence type="ECO:0000256" key="1">
    <source>
        <dbReference type="ARBA" id="ARBA00008683"/>
    </source>
</evidence>
<keyword evidence="5" id="KW-0472">Membrane</keyword>
<sequence length="318" mass="34384">MLNNENQKAIDALKDVAMAGIKEQRSSRRWSIFFKFATLILLFLLIMAVVGSAMSKSTRMSAAPSYTAVVDVQGVILQGAEASADNIIPALQDAFADKKVKGIILRCNSPGGSPVQSSYVYNEIKRLRGIYKDKKVIAVAADLCASGGYFIISAADEIYANPSSLVGSIGVRMQSFGVVEAMKKIGVENRELTAGENKAILDPFSPRKPEDEAFVKDLLATTHKHFIDAVKAGRGDRLKNDPDIFSGLFWTGEDAKALGLIDDFGSPASVARDVIGAETMVNFSPEKDIFERLSKRIGASVTKLLLESNNSPAPVLYK</sequence>
<dbReference type="Gene3D" id="6.20.330.10">
    <property type="match status" value="1"/>
</dbReference>
<dbReference type="PRINTS" id="PR00127">
    <property type="entry name" value="CLPPROTEASEP"/>
</dbReference>
<keyword evidence="5" id="KW-1133">Transmembrane helix</keyword>
<keyword evidence="3" id="KW-0378">Hydrolase</keyword>
<keyword evidence="4" id="KW-0720">Serine protease</keyword>